<name>A0A3R6EG17_9BACT</name>
<evidence type="ECO:0000313" key="8">
    <source>
        <dbReference type="Proteomes" id="UP000284548"/>
    </source>
</evidence>
<evidence type="ECO:0000259" key="4">
    <source>
        <dbReference type="PROSITE" id="PS51063"/>
    </source>
</evidence>
<dbReference type="EMBL" id="JAPDVK010000001">
    <property type="protein sequence ID" value="MCW4126888.1"/>
    <property type="molecule type" value="Genomic_DNA"/>
</dbReference>
<dbReference type="Proteomes" id="UP000390763">
    <property type="component" value="Unassembled WGS sequence"/>
</dbReference>
<reference evidence="9" key="2">
    <citation type="submission" date="2019-09" db="EMBL/GenBank/DDBJ databases">
        <title>Distinct polysaccharide growth profiles of human intestinal Prevotella copri isolates.</title>
        <authorList>
            <person name="Fehlner-Peach H."/>
            <person name="Magnabosco C."/>
            <person name="Raghavan V."/>
            <person name="Scher J.U."/>
            <person name="Tett A."/>
            <person name="Cox L.M."/>
            <person name="Gottsegen C."/>
            <person name="Watters A."/>
            <person name="Wiltshire- Gordon J.D."/>
            <person name="Segata N."/>
            <person name="Bonneau R."/>
            <person name="Littman D.R."/>
        </authorList>
    </citation>
    <scope>NUCLEOTIDE SEQUENCE [LARGE SCALE GENOMIC DNA]</scope>
    <source>
        <strain evidence="9">iAK279</strain>
    </source>
</reference>
<dbReference type="RefSeq" id="WP_118253780.1">
    <property type="nucleotide sequence ID" value="NZ_JAHRGK010000019.1"/>
</dbReference>
<evidence type="ECO:0000256" key="2">
    <source>
        <dbReference type="ARBA" id="ARBA00023125"/>
    </source>
</evidence>
<dbReference type="SUPFAM" id="SSF46785">
    <property type="entry name" value="Winged helix' DNA-binding domain"/>
    <property type="match status" value="1"/>
</dbReference>
<evidence type="ECO:0000313" key="6">
    <source>
        <dbReference type="EMBL" id="MQO02723.1"/>
    </source>
</evidence>
<gene>
    <name evidence="7" type="ORF">DW192_03125</name>
    <name evidence="6" type="ORF">F7D62_01035</name>
    <name evidence="5" type="ORF">ONT16_01140</name>
</gene>
<dbReference type="InterPro" id="IPR014710">
    <property type="entry name" value="RmlC-like_jellyroll"/>
</dbReference>
<sequence>MKESIFVTLQKCTVFEGFTPEEIREALSMVSYRMVELAARETYVLAGMPCRYADIIVEGEMIARMSGLSGKQAQIERLGESMLIAPAYIFAHHNEMPVSVETSKKTTLLRMRPSELKLLIDTDERIRWNFIQHLSRIDIFLSQKMRMLSLFSVKEKVAQYLIKMATEQQSRTIRLDVSRQEMADIFGIQKFSLLRCLSEFEEKGAIRIDGKTITILNSDDMK</sequence>
<feature type="domain" description="HTH crp-type" evidence="4">
    <location>
        <begin position="151"/>
        <end position="219"/>
    </location>
</feature>
<reference evidence="6" key="4">
    <citation type="submission" date="2023-10" db="EMBL/GenBank/DDBJ databases">
        <title>Distinct polysaccharide growth profiles of human intestinal Prevotella copri isolates.</title>
        <authorList>
            <person name="Fehlner-Peach H."/>
            <person name="Magnabosco C."/>
            <person name="Raghavan V."/>
            <person name="Scher J.U."/>
            <person name="Tett A."/>
            <person name="Cox L.M."/>
            <person name="Gottsegen C."/>
            <person name="Watters A."/>
            <person name="Wiltshire- Gordon J.D."/>
            <person name="Segata N."/>
            <person name="Bonneau R."/>
            <person name="Littman D.R."/>
        </authorList>
    </citation>
    <scope>NUCLEOTIDE SEQUENCE</scope>
    <source>
        <strain evidence="6">IAK279</strain>
    </source>
</reference>
<dbReference type="Proteomes" id="UP000284548">
    <property type="component" value="Unassembled WGS sequence"/>
</dbReference>
<dbReference type="GO" id="GO:0006355">
    <property type="term" value="P:regulation of DNA-templated transcription"/>
    <property type="evidence" value="ECO:0007669"/>
    <property type="project" value="InterPro"/>
</dbReference>
<keyword evidence="2" id="KW-0238">DNA-binding</keyword>
<evidence type="ECO:0000313" key="9">
    <source>
        <dbReference type="Proteomes" id="UP000390763"/>
    </source>
</evidence>
<dbReference type="PROSITE" id="PS51063">
    <property type="entry name" value="HTH_CRP_2"/>
    <property type="match status" value="1"/>
</dbReference>
<evidence type="ECO:0000313" key="5">
    <source>
        <dbReference type="EMBL" id="MCW4126888.1"/>
    </source>
</evidence>
<proteinExistence type="predicted"/>
<organism evidence="7 8">
    <name type="scientific">Segatella copri</name>
    <dbReference type="NCBI Taxonomy" id="165179"/>
    <lineage>
        <taxon>Bacteria</taxon>
        <taxon>Pseudomonadati</taxon>
        <taxon>Bacteroidota</taxon>
        <taxon>Bacteroidia</taxon>
        <taxon>Bacteroidales</taxon>
        <taxon>Prevotellaceae</taxon>
        <taxon>Segatella</taxon>
    </lineage>
</organism>
<dbReference type="SMART" id="SM00419">
    <property type="entry name" value="HTH_CRP"/>
    <property type="match status" value="1"/>
</dbReference>
<dbReference type="SUPFAM" id="SSF51206">
    <property type="entry name" value="cAMP-binding domain-like"/>
    <property type="match status" value="1"/>
</dbReference>
<dbReference type="InterPro" id="IPR018490">
    <property type="entry name" value="cNMP-bd_dom_sf"/>
</dbReference>
<accession>A0A3R6EG17</accession>
<dbReference type="InterPro" id="IPR012318">
    <property type="entry name" value="HTH_CRP"/>
</dbReference>
<dbReference type="Proteomes" id="UP001209344">
    <property type="component" value="Unassembled WGS sequence"/>
</dbReference>
<comment type="caution">
    <text evidence="7">The sequence shown here is derived from an EMBL/GenBank/DDBJ whole genome shotgun (WGS) entry which is preliminary data.</text>
</comment>
<protein>
    <submittedName>
        <fullName evidence="7">Crp/Fnr family transcriptional regulator</fullName>
    </submittedName>
</protein>
<reference evidence="7 8" key="1">
    <citation type="submission" date="2018-08" db="EMBL/GenBank/DDBJ databases">
        <title>A genome reference for cultivated species of the human gut microbiota.</title>
        <authorList>
            <person name="Zou Y."/>
            <person name="Xue W."/>
            <person name="Luo G."/>
        </authorList>
    </citation>
    <scope>NUCLEOTIDE SEQUENCE [LARGE SCALE GENOMIC DNA]</scope>
    <source>
        <strain evidence="7 8">AM16-54</strain>
    </source>
</reference>
<evidence type="ECO:0000313" key="7">
    <source>
        <dbReference type="EMBL" id="RHH84306.1"/>
    </source>
</evidence>
<dbReference type="GO" id="GO:0003677">
    <property type="term" value="F:DNA binding"/>
    <property type="evidence" value="ECO:0007669"/>
    <property type="project" value="UniProtKB-KW"/>
</dbReference>
<dbReference type="InterPro" id="IPR036390">
    <property type="entry name" value="WH_DNA-bd_sf"/>
</dbReference>
<keyword evidence="1" id="KW-0805">Transcription regulation</keyword>
<evidence type="ECO:0000256" key="3">
    <source>
        <dbReference type="ARBA" id="ARBA00023163"/>
    </source>
</evidence>
<dbReference type="Pfam" id="PF13545">
    <property type="entry name" value="HTH_Crp_2"/>
    <property type="match status" value="1"/>
</dbReference>
<dbReference type="AlphaFoldDB" id="A0A3R6EG17"/>
<dbReference type="EMBL" id="VZBT01000011">
    <property type="protein sequence ID" value="MQO02723.1"/>
    <property type="molecule type" value="Genomic_DNA"/>
</dbReference>
<dbReference type="EMBL" id="QRKB01000004">
    <property type="protein sequence ID" value="RHH84306.1"/>
    <property type="molecule type" value="Genomic_DNA"/>
</dbReference>
<dbReference type="Gene3D" id="2.60.120.10">
    <property type="entry name" value="Jelly Rolls"/>
    <property type="match status" value="1"/>
</dbReference>
<reference evidence="5" key="3">
    <citation type="submission" date="2022-11" db="EMBL/GenBank/DDBJ databases">
        <title>Genomic repertoires linked with pathogenic potency of arthritogenic Prevotella copri isolated from the gut of rheumatoid arthritis patients.</title>
        <authorList>
            <person name="Nii T."/>
            <person name="Maeda Y."/>
            <person name="Motooka D."/>
            <person name="Naito M."/>
            <person name="Matsumoto Y."/>
            <person name="Ogawa T."/>
            <person name="Oguro-Igashira E."/>
            <person name="Kishikawa T."/>
            <person name="Yamashita M."/>
            <person name="Koizumi S."/>
            <person name="Kurakawa T."/>
            <person name="Okumura R."/>
            <person name="Kayama H."/>
            <person name="Murakami M."/>
            <person name="Sakaguchi T."/>
            <person name="Das B."/>
            <person name="Nakamura S."/>
            <person name="Okada Y."/>
            <person name="Kumanogoh A."/>
            <person name="Takeda K."/>
        </authorList>
    </citation>
    <scope>NUCLEOTIDE SEQUENCE</scope>
    <source>
        <strain evidence="5">F3-75</strain>
    </source>
</reference>
<keyword evidence="3" id="KW-0804">Transcription</keyword>
<evidence type="ECO:0000256" key="1">
    <source>
        <dbReference type="ARBA" id="ARBA00023015"/>
    </source>
</evidence>